<dbReference type="PANTHER" id="PTHR46387">
    <property type="entry name" value="POLYNUCLEOTIDYL TRANSFERASE, RIBONUCLEASE H-LIKE SUPERFAMILY PROTEIN"/>
    <property type="match status" value="1"/>
</dbReference>
<dbReference type="Proteomes" id="UP001491310">
    <property type="component" value="Unassembled WGS sequence"/>
</dbReference>
<evidence type="ECO:0000313" key="4">
    <source>
        <dbReference type="Proteomes" id="UP001491310"/>
    </source>
</evidence>
<dbReference type="CDD" id="cd09279">
    <property type="entry name" value="RNase_HI_like"/>
    <property type="match status" value="1"/>
</dbReference>
<keyword evidence="4" id="KW-1185">Reference proteome</keyword>
<proteinExistence type="predicted"/>
<dbReference type="EMBL" id="JALJOT010000011">
    <property type="protein sequence ID" value="KAK9905806.1"/>
    <property type="molecule type" value="Genomic_DNA"/>
</dbReference>
<sequence>MGKKKGKNYYAVRVGRIPGIYQSWPDCEQQVRGFSKAQYKGFTSLGEAQAYLQGGTALHSLHPSSRPQTKRRQTGARGNPGKAGAGAVLVNDATGEEVGQICEGLGHATNNVAEYTGLLRGLEAALACGAVRIKCQGDSKLVVEQVNGRWQVKNAGLQPLHAKVVFLKSCFKDFSIRHVYRDNNKEADALSNDAMDGNGWDGFLITAMRPEQGQIRKLEDCPRCDRPMFEACDCDEPRQAQAQTTGMATVRQGNSLMVQRTMPQMQAQMPARTPVGPSLMLASPYFQPYTSVG</sequence>
<accession>A0ABR2YI39</accession>
<dbReference type="InterPro" id="IPR036397">
    <property type="entry name" value="RNaseH_sf"/>
</dbReference>
<dbReference type="Gene3D" id="3.40.970.10">
    <property type="entry name" value="Ribonuclease H1, N-terminal domain"/>
    <property type="match status" value="1"/>
</dbReference>
<feature type="domain" description="RNase H type-1" evidence="2">
    <location>
        <begin position="44"/>
        <end position="196"/>
    </location>
</feature>
<evidence type="ECO:0000256" key="1">
    <source>
        <dbReference type="SAM" id="MobiDB-lite"/>
    </source>
</evidence>
<dbReference type="PANTHER" id="PTHR46387:SF2">
    <property type="entry name" value="RIBONUCLEASE HI"/>
    <property type="match status" value="1"/>
</dbReference>
<dbReference type="InterPro" id="IPR011320">
    <property type="entry name" value="RNase_H1_N"/>
</dbReference>
<name>A0ABR2YI39_9CHLO</name>
<dbReference type="Pfam" id="PF13456">
    <property type="entry name" value="RVT_3"/>
    <property type="match status" value="1"/>
</dbReference>
<dbReference type="PROSITE" id="PS50879">
    <property type="entry name" value="RNASE_H_1"/>
    <property type="match status" value="1"/>
</dbReference>
<gene>
    <name evidence="3" type="ORF">WJX75_006640</name>
</gene>
<feature type="region of interest" description="Disordered" evidence="1">
    <location>
        <begin position="58"/>
        <end position="84"/>
    </location>
</feature>
<dbReference type="SUPFAM" id="SSF55658">
    <property type="entry name" value="L9 N-domain-like"/>
    <property type="match status" value="1"/>
</dbReference>
<comment type="caution">
    <text evidence="3">The sequence shown here is derived from an EMBL/GenBank/DDBJ whole genome shotgun (WGS) entry which is preliminary data.</text>
</comment>
<dbReference type="SUPFAM" id="SSF53098">
    <property type="entry name" value="Ribonuclease H-like"/>
    <property type="match status" value="1"/>
</dbReference>
<dbReference type="InterPro" id="IPR002156">
    <property type="entry name" value="RNaseH_domain"/>
</dbReference>
<evidence type="ECO:0000259" key="2">
    <source>
        <dbReference type="PROSITE" id="PS50879"/>
    </source>
</evidence>
<dbReference type="InterPro" id="IPR037056">
    <property type="entry name" value="RNase_H1_N_sf"/>
</dbReference>
<dbReference type="InterPro" id="IPR012337">
    <property type="entry name" value="RNaseH-like_sf"/>
</dbReference>
<protein>
    <recommendedName>
        <fullName evidence="2">RNase H type-1 domain-containing protein</fullName>
    </recommendedName>
</protein>
<reference evidence="3 4" key="1">
    <citation type="journal article" date="2024" name="Nat. Commun.">
        <title>Phylogenomics reveals the evolutionary origins of lichenization in chlorophyte algae.</title>
        <authorList>
            <person name="Puginier C."/>
            <person name="Libourel C."/>
            <person name="Otte J."/>
            <person name="Skaloud P."/>
            <person name="Haon M."/>
            <person name="Grisel S."/>
            <person name="Petersen M."/>
            <person name="Berrin J.G."/>
            <person name="Delaux P.M."/>
            <person name="Dal Grande F."/>
            <person name="Keller J."/>
        </authorList>
    </citation>
    <scope>NUCLEOTIDE SEQUENCE [LARGE SCALE GENOMIC DNA]</scope>
    <source>
        <strain evidence="3 4">SAG 216-7</strain>
    </source>
</reference>
<dbReference type="Pfam" id="PF01693">
    <property type="entry name" value="Cauli_VI"/>
    <property type="match status" value="1"/>
</dbReference>
<evidence type="ECO:0000313" key="3">
    <source>
        <dbReference type="EMBL" id="KAK9905806.1"/>
    </source>
</evidence>
<dbReference type="InterPro" id="IPR009027">
    <property type="entry name" value="Ribosomal_bL9/RNase_H1_N"/>
</dbReference>
<dbReference type="Gene3D" id="3.30.420.10">
    <property type="entry name" value="Ribonuclease H-like superfamily/Ribonuclease H"/>
    <property type="match status" value="1"/>
</dbReference>
<organism evidence="3 4">
    <name type="scientific">Coccomyxa subellipsoidea</name>
    <dbReference type="NCBI Taxonomy" id="248742"/>
    <lineage>
        <taxon>Eukaryota</taxon>
        <taxon>Viridiplantae</taxon>
        <taxon>Chlorophyta</taxon>
        <taxon>core chlorophytes</taxon>
        <taxon>Trebouxiophyceae</taxon>
        <taxon>Trebouxiophyceae incertae sedis</taxon>
        <taxon>Coccomyxaceae</taxon>
        <taxon>Coccomyxa</taxon>
    </lineage>
</organism>